<protein>
    <submittedName>
        <fullName evidence="1">N-terminal amidase</fullName>
    </submittedName>
</protein>
<evidence type="ECO:0000313" key="2">
    <source>
        <dbReference type="Proteomes" id="UP000805649"/>
    </source>
</evidence>
<name>A0ACC3ZIK5_COLTU</name>
<dbReference type="EMBL" id="VUJX02000001">
    <property type="protein sequence ID" value="KAL0943977.1"/>
    <property type="molecule type" value="Genomic_DNA"/>
</dbReference>
<reference evidence="1 2" key="1">
    <citation type="journal article" date="2020" name="Phytopathology">
        <title>Genome Sequence Resources of Colletotrichum truncatum, C. plurivorum, C. musicola, and C. sojae: Four Species Pathogenic to Soybean (Glycine max).</title>
        <authorList>
            <person name="Rogerio F."/>
            <person name="Boufleur T.R."/>
            <person name="Ciampi-Guillardi M."/>
            <person name="Sukno S.A."/>
            <person name="Thon M.R."/>
            <person name="Massola Junior N.S."/>
            <person name="Baroncelli R."/>
        </authorList>
    </citation>
    <scope>NUCLEOTIDE SEQUENCE [LARGE SCALE GENOMIC DNA]</scope>
    <source>
        <strain evidence="1 2">CMES1059</strain>
    </source>
</reference>
<accession>A0ACC3ZIK5</accession>
<evidence type="ECO:0000313" key="1">
    <source>
        <dbReference type="EMBL" id="KAL0943977.1"/>
    </source>
</evidence>
<organism evidence="1 2">
    <name type="scientific">Colletotrichum truncatum</name>
    <name type="common">Anthracnose fungus</name>
    <name type="synonym">Colletotrichum capsici</name>
    <dbReference type="NCBI Taxonomy" id="5467"/>
    <lineage>
        <taxon>Eukaryota</taxon>
        <taxon>Fungi</taxon>
        <taxon>Dikarya</taxon>
        <taxon>Ascomycota</taxon>
        <taxon>Pezizomycotina</taxon>
        <taxon>Sordariomycetes</taxon>
        <taxon>Hypocreomycetidae</taxon>
        <taxon>Glomerellales</taxon>
        <taxon>Glomerellaceae</taxon>
        <taxon>Colletotrichum</taxon>
        <taxon>Colletotrichum truncatum species complex</taxon>
    </lineage>
</organism>
<dbReference type="Proteomes" id="UP000805649">
    <property type="component" value="Unassembled WGS sequence"/>
</dbReference>
<proteinExistence type="predicted"/>
<sequence>MRIGCLQFAPQVGDVDNNLNRADSVLSKANPEGLDLLVLPELAFSGYNFKSLQQISPFLEPSGSGITSLWARTTALKYNCKVVAGYPEKVDVSGSWPTGPEYYNSAIVVNEDGETIANYRKSFLYYTDETWALEGPGFYEGYIPGLGRTCIGVVLTIKSPYKFEAPWHAFEFGVHVLQYDSDLVIVSMAWMTREDGRMFSRMPNEPDMDTLTYWITRLEPLIRAESKDEIIVIFCNRTGIEDDAVYAGTSAVVGIQDGEVKIYGLLGRGEKELLVVDTKNPPYAKLVHRPEPDRPLGIHSELQKASDSPSSPNATTSSTSPSDRHTPNQGTFPPGGFSAASYSLYKSPEKQPTAKQARIPPNIKIPPSYGPRPVILQGESADSPGSENANLPTPTAPSPTPLSERPKLTIPPPSLIDEWLPDSPVPQSAQSSRSIQSVQSIHTVTSNPRPPEDSTPYPHSGLPLSGYPTRVSNRRIFDDFLTMNQAPFTPITPFEETSPTEPRYFWRPADSLLKTPMSPELRTAVQEYDDTRTRSFGNFSRFPQDEPFRAHSSNSIRTTSTAIAAKPPDSASKNSRRTPSQKRAPSQPRMPRNSSRTSITKFTTGNVETLEDTSLHDGLLIRPSSPKSRNASRRRSQERSNSLSHRDITVEVSRQLESISRRAESVGRKGSFTEGIESSQSNRPSSSKSRSCSRGRPSGKASSILAAAGTGTAQNPTVKLQNTSHSTHQRTKSLSNMSVHSRTGSTTGSQREAFSRSRTPSVGEQSLARPASRATSRGRRPGPVFSPPRMVPRDPSQPAEEAQRDWDLFLSQGNNSSASKEPHASHFSEPIARFERVEALVSLSCPVHGRNSTSSTPSGHRVASVLSSSRSNSTPAATASSKSKGKERSVSSTIGDDLLFSPGSLAESIATISSSRSPSTPRFEPQTPRAMVLIRENEDIGTGEPPLLHLANNFSDLSCIERPIGSSSDESKAVTT</sequence>
<comment type="caution">
    <text evidence="1">The sequence shown here is derived from an EMBL/GenBank/DDBJ whole genome shotgun (WGS) entry which is preliminary data.</text>
</comment>
<keyword evidence="2" id="KW-1185">Reference proteome</keyword>
<gene>
    <name evidence="1" type="ORF">CTRU02_201864</name>
</gene>